<feature type="region of interest" description="Disordered" evidence="11">
    <location>
        <begin position="433"/>
        <end position="457"/>
    </location>
</feature>
<keyword evidence="4 10" id="KW-0547">Nucleotide-binding</keyword>
<dbReference type="SUPFAM" id="SSF50677">
    <property type="entry name" value="ValRS/IleRS/LeuRS editing domain"/>
    <property type="match status" value="1"/>
</dbReference>
<evidence type="ECO:0000256" key="9">
    <source>
        <dbReference type="ARBA" id="ARBA00047469"/>
    </source>
</evidence>
<comment type="caution">
    <text evidence="16">The sequence shown here is derived from an EMBL/GenBank/DDBJ whole genome shotgun (WGS) entry which is preliminary data.</text>
</comment>
<dbReference type="GO" id="GO:0004823">
    <property type="term" value="F:leucine-tRNA ligase activity"/>
    <property type="evidence" value="ECO:0007669"/>
    <property type="project" value="UniProtKB-EC"/>
</dbReference>
<dbReference type="Pfam" id="PF13603">
    <property type="entry name" value="tRNA-synt_1_2"/>
    <property type="match status" value="1"/>
</dbReference>
<dbReference type="Gene3D" id="1.10.730.10">
    <property type="entry name" value="Isoleucyl-tRNA Synthetase, Domain 1"/>
    <property type="match status" value="1"/>
</dbReference>
<dbReference type="SUPFAM" id="SSF52374">
    <property type="entry name" value="Nucleotidylyl transferase"/>
    <property type="match status" value="1"/>
</dbReference>
<dbReference type="FunFam" id="1.10.730.10:FF:000002">
    <property type="entry name" value="Leucine--tRNA ligase"/>
    <property type="match status" value="1"/>
</dbReference>
<organism evidence="16 17">
    <name type="scientific">Ceratocystis fimbriata CBS 114723</name>
    <dbReference type="NCBI Taxonomy" id="1035309"/>
    <lineage>
        <taxon>Eukaryota</taxon>
        <taxon>Fungi</taxon>
        <taxon>Dikarya</taxon>
        <taxon>Ascomycota</taxon>
        <taxon>Pezizomycotina</taxon>
        <taxon>Sordariomycetes</taxon>
        <taxon>Hypocreomycetidae</taxon>
        <taxon>Microascales</taxon>
        <taxon>Ceratocystidaceae</taxon>
        <taxon>Ceratocystis</taxon>
    </lineage>
</organism>
<evidence type="ECO:0000256" key="11">
    <source>
        <dbReference type="SAM" id="MobiDB-lite"/>
    </source>
</evidence>
<dbReference type="InterPro" id="IPR001412">
    <property type="entry name" value="aa-tRNA-synth_I_CS"/>
</dbReference>
<evidence type="ECO:0000256" key="8">
    <source>
        <dbReference type="ARBA" id="ARBA00030520"/>
    </source>
</evidence>
<dbReference type="OrthoDB" id="15954at2759"/>
<dbReference type="STRING" id="1035309.A0A2C5X533"/>
<dbReference type="InterPro" id="IPR015413">
    <property type="entry name" value="Methionyl/Leucyl_tRNA_Synth"/>
</dbReference>
<evidence type="ECO:0000259" key="15">
    <source>
        <dbReference type="Pfam" id="PF13603"/>
    </source>
</evidence>
<dbReference type="GO" id="GO:0005524">
    <property type="term" value="F:ATP binding"/>
    <property type="evidence" value="ECO:0007669"/>
    <property type="project" value="UniProtKB-KW"/>
</dbReference>
<reference evidence="16 17" key="2">
    <citation type="journal article" date="2013" name="IMA Fungus">
        <title>IMA Genome-F 1: Ceratocystis fimbriata: Draft nuclear genome sequence for the plant pathogen, Ceratocystis fimbriata.</title>
        <authorList>
            <person name="Wilken P.M."/>
            <person name="Steenkamp E.T."/>
            <person name="Wingfield M.J."/>
            <person name="de Beer Z.W."/>
            <person name="Wingfield B.D."/>
        </authorList>
    </citation>
    <scope>NUCLEOTIDE SEQUENCE [LARGE SCALE GENOMIC DNA]</scope>
    <source>
        <strain evidence="16 17">CBS 114723</strain>
    </source>
</reference>
<evidence type="ECO:0000313" key="16">
    <source>
        <dbReference type="EMBL" id="PHH53143.1"/>
    </source>
</evidence>
<dbReference type="GO" id="GO:0032543">
    <property type="term" value="P:mitochondrial translation"/>
    <property type="evidence" value="ECO:0007669"/>
    <property type="project" value="TreeGrafter"/>
</dbReference>
<dbReference type="EMBL" id="APWK03000049">
    <property type="protein sequence ID" value="PHH53143.1"/>
    <property type="molecule type" value="Genomic_DNA"/>
</dbReference>
<dbReference type="FunFam" id="3.40.50.620:FF:000338">
    <property type="entry name" value="Leucine--tRNA ligase, mitochondrial"/>
    <property type="match status" value="1"/>
</dbReference>
<evidence type="ECO:0000259" key="13">
    <source>
        <dbReference type="Pfam" id="PF08264"/>
    </source>
</evidence>
<dbReference type="Pfam" id="PF08264">
    <property type="entry name" value="Anticodon_1"/>
    <property type="match status" value="1"/>
</dbReference>
<reference evidence="16 17" key="1">
    <citation type="journal article" date="2013" name="Fungal Biol.">
        <title>Analysis of microsatellite markers in the genome of the plant pathogen Ceratocystis fimbriata.</title>
        <authorList>
            <person name="Simpson M.C."/>
            <person name="Wilken P.M."/>
            <person name="Coetzee M.P."/>
            <person name="Wingfield M.J."/>
            <person name="Wingfield B.D."/>
        </authorList>
    </citation>
    <scope>NUCLEOTIDE SEQUENCE [LARGE SCALE GENOMIC DNA]</scope>
    <source>
        <strain evidence="16 17">CBS 114723</strain>
    </source>
</reference>
<feature type="domain" description="Methionyl/Valyl/Leucyl/Isoleucyl-tRNA synthetase anticodon-binding" evidence="13">
    <location>
        <begin position="805"/>
        <end position="925"/>
    </location>
</feature>
<dbReference type="InterPro" id="IPR009080">
    <property type="entry name" value="tRNAsynth_Ia_anticodon-bd"/>
</dbReference>
<dbReference type="GO" id="GO:0002161">
    <property type="term" value="F:aminoacyl-tRNA deacylase activity"/>
    <property type="evidence" value="ECO:0007669"/>
    <property type="project" value="InterPro"/>
</dbReference>
<dbReference type="Proteomes" id="UP000222788">
    <property type="component" value="Unassembled WGS sequence"/>
</dbReference>
<accession>A0A2C5X533</accession>
<dbReference type="Gene3D" id="3.40.50.620">
    <property type="entry name" value="HUPs"/>
    <property type="match status" value="2"/>
</dbReference>
<keyword evidence="5 10" id="KW-0067">ATP-binding</keyword>
<dbReference type="PANTHER" id="PTHR43740">
    <property type="entry name" value="LEUCYL-TRNA SYNTHETASE"/>
    <property type="match status" value="1"/>
</dbReference>
<feature type="domain" description="Methionyl/Leucyl tRNA synthetase" evidence="14">
    <location>
        <begin position="99"/>
        <end position="231"/>
    </location>
</feature>
<evidence type="ECO:0000256" key="6">
    <source>
        <dbReference type="ARBA" id="ARBA00022917"/>
    </source>
</evidence>
<evidence type="ECO:0000256" key="5">
    <source>
        <dbReference type="ARBA" id="ARBA00022840"/>
    </source>
</evidence>
<proteinExistence type="inferred from homology"/>
<dbReference type="InterPro" id="IPR013155">
    <property type="entry name" value="M/V/L/I-tRNA-synth_anticd-bd"/>
</dbReference>
<sequence length="979" mass="108553">MPSPAWPAVGRLPAICAPSQMALPSRQRIYQRLTQLSTSSALRLQPRRHYASHGQQQNHLDLPAIDEKWRKAWGKNLSMGPQPSGSESSLGPQFVLPMFPYPSGNLHLGHLRVYTIADVMARFRSMQGCKVILPMGWDAFGLPAENAALARGIPPANWTKSNIAKMKEQLQVMNGCWSWDRELATCDPEFYKHTQKLFLMLHEQGLAYQAEAEVNFDPVDKTVVANEQVDANGCSWRSGAKVEKRKLRQWFFKISEYRDALLDDLETLAKDNAWPERVLNMQRNWLGKSHGALVSFPILGAPGSSLEVFTTRPDTLFGAQYIALAASHPLVVDMAKNDPELQAFIDTLPNQPPESKAGFLLKGVRAINPLAFHEDTPQATKTSLPVYVASYVIGDYGEGAVMGVPAHDARDFDFWRYHHGDAPMRFVIAKHNAKSESSDSPVQPSGSPPLPQMAPLTGHGIMAETSGQFKGMLSTEAGHQIIQLLEPAKLAKGIEKWRLRDWLISRQRYWGTPIPIIHCESCGPVRVPDADLPVKLPEVDNHWAAGKPGNPLENAEDWVNCKCPSCGGGAKRDTDTMDTFVDSSWYYARFADPHNPDVPFTPEAAQNFLPVDLYIGGIEHAILHLLYSRFIYKFLSTTPLFPSSGFPSKETKMEPFKRLITQGMVHGKTYTDSANGRFLKPEEIDHSNPAQPRVKGTERPANVSYEKMSKSKYNGVDPTGFVAKYGTDATRTHMLFQAPVADVLNWDEAKITGVTRWFARVYDCIKSLPAVDQIESSYSVEDYLAKQHAALASLPPHAKKEWDADATLWRKVQATIRSVTASFNDVYALNTVVSDLMSLSNALTTASACSPLVQREAASALVRMLAPLAPAFSEECWSVLCPEAGPIFGNSVFPTEDNSKAMLIPSMQNCAVQVNGKLRAVVSIPVPRAEVRGEALRDYMIEEIMMTEEGRKKVASLVDLERVKKVIVVKNGATVNFVM</sequence>
<name>A0A2C5X533_9PEZI</name>
<dbReference type="InterPro" id="IPR014729">
    <property type="entry name" value="Rossmann-like_a/b/a_fold"/>
</dbReference>
<dbReference type="EC" id="6.1.1.4" evidence="2"/>
<gene>
    <name evidence="16" type="primary">leu-5</name>
    <name evidence="16" type="ORF">CFIMG_000796RA</name>
</gene>
<dbReference type="Pfam" id="PF00133">
    <property type="entry name" value="tRNA-synt_1"/>
    <property type="match status" value="1"/>
</dbReference>
<evidence type="ECO:0000256" key="2">
    <source>
        <dbReference type="ARBA" id="ARBA00013164"/>
    </source>
</evidence>
<evidence type="ECO:0000259" key="14">
    <source>
        <dbReference type="Pfam" id="PF09334"/>
    </source>
</evidence>
<dbReference type="CDD" id="cd00812">
    <property type="entry name" value="LeuRS_core"/>
    <property type="match status" value="1"/>
</dbReference>
<dbReference type="GO" id="GO:0006429">
    <property type="term" value="P:leucyl-tRNA aminoacylation"/>
    <property type="evidence" value="ECO:0007669"/>
    <property type="project" value="InterPro"/>
</dbReference>
<evidence type="ECO:0000256" key="3">
    <source>
        <dbReference type="ARBA" id="ARBA00022598"/>
    </source>
</evidence>
<feature type="domain" description="Aminoacyl-tRNA synthetase class Ia" evidence="12">
    <location>
        <begin position="499"/>
        <end position="666"/>
    </location>
</feature>
<dbReference type="NCBIfam" id="TIGR00396">
    <property type="entry name" value="leuS_bact"/>
    <property type="match status" value="1"/>
</dbReference>
<dbReference type="SUPFAM" id="SSF47323">
    <property type="entry name" value="Anticodon-binding domain of a subclass of class I aminoacyl-tRNA synthetases"/>
    <property type="match status" value="1"/>
</dbReference>
<keyword evidence="3 10" id="KW-0436">Ligase</keyword>
<protein>
    <recommendedName>
        <fullName evidence="2">leucine--tRNA ligase</fullName>
        <ecNumber evidence="2">6.1.1.4</ecNumber>
    </recommendedName>
    <alternativeName>
        <fullName evidence="8">Leucyl-tRNA synthetase</fullName>
    </alternativeName>
</protein>
<dbReference type="PROSITE" id="PS00178">
    <property type="entry name" value="AA_TRNA_LIGASE_I"/>
    <property type="match status" value="1"/>
</dbReference>
<dbReference type="FunFam" id="3.40.50.620:FF:000003">
    <property type="entry name" value="Leucine--tRNA ligase"/>
    <property type="match status" value="1"/>
</dbReference>
<dbReference type="InterPro" id="IPR009008">
    <property type="entry name" value="Val/Leu/Ile-tRNA-synth_edit"/>
</dbReference>
<evidence type="ECO:0000256" key="10">
    <source>
        <dbReference type="RuleBase" id="RU363035"/>
    </source>
</evidence>
<evidence type="ECO:0000256" key="1">
    <source>
        <dbReference type="ARBA" id="ARBA00005594"/>
    </source>
</evidence>
<dbReference type="Pfam" id="PF09334">
    <property type="entry name" value="tRNA-synt_1g"/>
    <property type="match status" value="1"/>
</dbReference>
<dbReference type="GO" id="GO:0005739">
    <property type="term" value="C:mitochondrion"/>
    <property type="evidence" value="ECO:0007669"/>
    <property type="project" value="TreeGrafter"/>
</dbReference>
<evidence type="ECO:0000259" key="12">
    <source>
        <dbReference type="Pfam" id="PF00133"/>
    </source>
</evidence>
<evidence type="ECO:0000256" key="4">
    <source>
        <dbReference type="ARBA" id="ARBA00022741"/>
    </source>
</evidence>
<evidence type="ECO:0000313" key="17">
    <source>
        <dbReference type="Proteomes" id="UP000222788"/>
    </source>
</evidence>
<dbReference type="HAMAP" id="MF_00049_B">
    <property type="entry name" value="Leu_tRNA_synth_B"/>
    <property type="match status" value="1"/>
</dbReference>
<keyword evidence="17" id="KW-1185">Reference proteome</keyword>
<dbReference type="InterPro" id="IPR002300">
    <property type="entry name" value="aa-tRNA-synth_Ia"/>
</dbReference>
<keyword evidence="6 10" id="KW-0648">Protein biosynthesis</keyword>
<dbReference type="PRINTS" id="PR00985">
    <property type="entry name" value="TRNASYNTHLEU"/>
</dbReference>
<dbReference type="InterPro" id="IPR002302">
    <property type="entry name" value="Leu-tRNA-ligase"/>
</dbReference>
<evidence type="ECO:0000256" key="7">
    <source>
        <dbReference type="ARBA" id="ARBA00023146"/>
    </source>
</evidence>
<dbReference type="AlphaFoldDB" id="A0A2C5X533"/>
<comment type="catalytic activity">
    <reaction evidence="9">
        <text>tRNA(Leu) + L-leucine + ATP = L-leucyl-tRNA(Leu) + AMP + diphosphate</text>
        <dbReference type="Rhea" id="RHEA:11688"/>
        <dbReference type="Rhea" id="RHEA-COMP:9613"/>
        <dbReference type="Rhea" id="RHEA-COMP:9622"/>
        <dbReference type="ChEBI" id="CHEBI:30616"/>
        <dbReference type="ChEBI" id="CHEBI:33019"/>
        <dbReference type="ChEBI" id="CHEBI:57427"/>
        <dbReference type="ChEBI" id="CHEBI:78442"/>
        <dbReference type="ChEBI" id="CHEBI:78494"/>
        <dbReference type="ChEBI" id="CHEBI:456215"/>
        <dbReference type="EC" id="6.1.1.4"/>
    </reaction>
</comment>
<comment type="similarity">
    <text evidence="1 10">Belongs to the class-I aminoacyl-tRNA synthetase family.</text>
</comment>
<keyword evidence="7 10" id="KW-0030">Aminoacyl-tRNA synthetase</keyword>
<dbReference type="FunFam" id="3.90.740.10:FF:000034">
    <property type="entry name" value="Leucine--tRNA ligase, mitochondrial"/>
    <property type="match status" value="1"/>
</dbReference>
<dbReference type="PANTHER" id="PTHR43740:SF2">
    <property type="entry name" value="LEUCINE--TRNA LIGASE, MITOCHONDRIAL"/>
    <property type="match status" value="1"/>
</dbReference>
<dbReference type="InterPro" id="IPR025709">
    <property type="entry name" value="Leu_tRNA-synth_edit"/>
</dbReference>
<dbReference type="Gene3D" id="3.90.740.10">
    <property type="entry name" value="Valyl/Leucyl/Isoleucyl-tRNA synthetase, editing domain"/>
    <property type="match status" value="1"/>
</dbReference>
<feature type="domain" description="Leucyl-tRNA synthetase editing" evidence="15">
    <location>
        <begin position="283"/>
        <end position="485"/>
    </location>
</feature>